<dbReference type="OrthoDB" id="3541472at2759"/>
<evidence type="ECO:0008006" key="3">
    <source>
        <dbReference type="Google" id="ProtNLM"/>
    </source>
</evidence>
<name>A0A0C9WS91_9AGAR</name>
<dbReference type="AlphaFoldDB" id="A0A0C9WS91"/>
<sequence>MSGMLSLPTELLQEIGADAADKTLRLVCKRINFALEPQILSEITLSSKRLSSQVESLATTEPKPTSASKYATKLRIGPLFSSSHQNGVTSLEEEAKIRSFLVPAIGSLVGVRQMLWDLGQSDPEWATLLVLDALASLPVLEALHLSDWSPPDSPVQFQQLSNLKKITLTSDSYDRTTIIRTVARLIACNQPGLTSLTIVDDGDHVDGYKPTLQDYLAETSSIVCLKITHLNLSGLVAKFDASALRHLKSLVSLTIVDIFSPYDETTEYQGSESLVPEIWSTLRLEKIHLQELITDDAQPALVEYLKSFSGLRRLRLIRTSSESTPPWVYNRLAIHFYEQGLENHISFLDSLEVRSSYEGKWCFGNHCSNVIKKGTRLTLLDLSVNSEDIPRGEEEVRDYAESLPPTRENAIWSLLDICATLPILNSLTMRGASPEHSRGSKCGYGAGMHRASMKLWIAQNLERYGPITPNHVFHVTALWTEYAVRRDDLGANLGYRPIARIKDDNWL</sequence>
<dbReference type="Proteomes" id="UP000054477">
    <property type="component" value="Unassembled WGS sequence"/>
</dbReference>
<dbReference type="Gene3D" id="3.80.10.10">
    <property type="entry name" value="Ribonuclease Inhibitor"/>
    <property type="match status" value="1"/>
</dbReference>
<dbReference type="HOGENOM" id="CLU_024210_0_0_1"/>
<dbReference type="STRING" id="1095629.A0A0C9WS91"/>
<gene>
    <name evidence="1" type="ORF">K443DRAFT_6708</name>
</gene>
<reference evidence="1 2" key="1">
    <citation type="submission" date="2014-04" db="EMBL/GenBank/DDBJ databases">
        <authorList>
            <consortium name="DOE Joint Genome Institute"/>
            <person name="Kuo A."/>
            <person name="Kohler A."/>
            <person name="Nagy L.G."/>
            <person name="Floudas D."/>
            <person name="Copeland A."/>
            <person name="Barry K.W."/>
            <person name="Cichocki N."/>
            <person name="Veneault-Fourrey C."/>
            <person name="LaButti K."/>
            <person name="Lindquist E.A."/>
            <person name="Lipzen A."/>
            <person name="Lundell T."/>
            <person name="Morin E."/>
            <person name="Murat C."/>
            <person name="Sun H."/>
            <person name="Tunlid A."/>
            <person name="Henrissat B."/>
            <person name="Grigoriev I.V."/>
            <person name="Hibbett D.S."/>
            <person name="Martin F."/>
            <person name="Nordberg H.P."/>
            <person name="Cantor M.N."/>
            <person name="Hua S.X."/>
        </authorList>
    </citation>
    <scope>NUCLEOTIDE SEQUENCE [LARGE SCALE GENOMIC DNA]</scope>
    <source>
        <strain evidence="1 2">LaAM-08-1</strain>
    </source>
</reference>
<accession>A0A0C9WS91</accession>
<dbReference type="EMBL" id="KN838603">
    <property type="protein sequence ID" value="KIK01640.1"/>
    <property type="molecule type" value="Genomic_DNA"/>
</dbReference>
<reference evidence="2" key="2">
    <citation type="submission" date="2015-01" db="EMBL/GenBank/DDBJ databases">
        <title>Evolutionary Origins and Diversification of the Mycorrhizal Mutualists.</title>
        <authorList>
            <consortium name="DOE Joint Genome Institute"/>
            <consortium name="Mycorrhizal Genomics Consortium"/>
            <person name="Kohler A."/>
            <person name="Kuo A."/>
            <person name="Nagy L.G."/>
            <person name="Floudas D."/>
            <person name="Copeland A."/>
            <person name="Barry K.W."/>
            <person name="Cichocki N."/>
            <person name="Veneault-Fourrey C."/>
            <person name="LaButti K."/>
            <person name="Lindquist E.A."/>
            <person name="Lipzen A."/>
            <person name="Lundell T."/>
            <person name="Morin E."/>
            <person name="Murat C."/>
            <person name="Riley R."/>
            <person name="Ohm R."/>
            <person name="Sun H."/>
            <person name="Tunlid A."/>
            <person name="Henrissat B."/>
            <person name="Grigoriev I.V."/>
            <person name="Hibbett D.S."/>
            <person name="Martin F."/>
        </authorList>
    </citation>
    <scope>NUCLEOTIDE SEQUENCE [LARGE SCALE GENOMIC DNA]</scope>
    <source>
        <strain evidence="2">LaAM-08-1</strain>
    </source>
</reference>
<dbReference type="InterPro" id="IPR032675">
    <property type="entry name" value="LRR_dom_sf"/>
</dbReference>
<protein>
    <recommendedName>
        <fullName evidence="3">F-box domain-containing protein</fullName>
    </recommendedName>
</protein>
<organism evidence="1 2">
    <name type="scientific">Laccaria amethystina LaAM-08-1</name>
    <dbReference type="NCBI Taxonomy" id="1095629"/>
    <lineage>
        <taxon>Eukaryota</taxon>
        <taxon>Fungi</taxon>
        <taxon>Dikarya</taxon>
        <taxon>Basidiomycota</taxon>
        <taxon>Agaricomycotina</taxon>
        <taxon>Agaricomycetes</taxon>
        <taxon>Agaricomycetidae</taxon>
        <taxon>Agaricales</taxon>
        <taxon>Agaricineae</taxon>
        <taxon>Hydnangiaceae</taxon>
        <taxon>Laccaria</taxon>
    </lineage>
</organism>
<proteinExistence type="predicted"/>
<evidence type="ECO:0000313" key="2">
    <source>
        <dbReference type="Proteomes" id="UP000054477"/>
    </source>
</evidence>
<keyword evidence="2" id="KW-1185">Reference proteome</keyword>
<evidence type="ECO:0000313" key="1">
    <source>
        <dbReference type="EMBL" id="KIK01640.1"/>
    </source>
</evidence>
<dbReference type="SUPFAM" id="SSF52047">
    <property type="entry name" value="RNI-like"/>
    <property type="match status" value="1"/>
</dbReference>